<dbReference type="KEGG" id="fpf:DCC35_01420"/>
<evidence type="ECO:0000313" key="1">
    <source>
        <dbReference type="EMBL" id="QCK13505.1"/>
    </source>
</evidence>
<reference evidence="1 2" key="1">
    <citation type="submission" date="2018-04" db="EMBL/GenBank/DDBJ databases">
        <title>Complete genome uncultured novel isolate.</title>
        <authorList>
            <person name="Merlino G."/>
        </authorList>
    </citation>
    <scope>NUCLEOTIDE SEQUENCE [LARGE SCALE GENOMIC DNA]</scope>
    <source>
        <strain evidence="2">R1DC9</strain>
    </source>
</reference>
<evidence type="ECO:0008006" key="3">
    <source>
        <dbReference type="Google" id="ProtNLM"/>
    </source>
</evidence>
<gene>
    <name evidence="1" type="ORF">DCC35_01420</name>
</gene>
<protein>
    <recommendedName>
        <fullName evidence="3">YbbR-like domain-containing protein</fullName>
    </recommendedName>
</protein>
<evidence type="ECO:0000313" key="2">
    <source>
        <dbReference type="Proteomes" id="UP000298616"/>
    </source>
</evidence>
<keyword evidence="2" id="KW-1185">Reference proteome</keyword>
<proteinExistence type="predicted"/>
<accession>A0A4D7JRD6</accession>
<sequence>MALCILGATTFWFFNALNKADYEATVNYPVELKYKNDSTVVVGELPNNISLQVNGGGWDLLRTTLGINKEPIQIPIQNPTEQKFILTSSVRDIIADEFTNLRILRILTDTLAFDIQSFKEKRVYLDLDSTEIQFKPLFYFGDSILLNARYLKYSGPESMIDSIPDTIQLSLNNEEPLDEDHEEVIEPPYTSELVIASPQEINVAVRVKKANQIQKMVPFQLENFPEEFSPSKEKVAVTYYFLKDRTGMDSSDIVIKLNYDSLTSDSTIIPKIIDYPQMMKILSYDSSEIEIVKNEKP</sequence>
<organism evidence="1 2">
    <name type="scientific">Mangrovivirga cuniculi</name>
    <dbReference type="NCBI Taxonomy" id="2715131"/>
    <lineage>
        <taxon>Bacteria</taxon>
        <taxon>Pseudomonadati</taxon>
        <taxon>Bacteroidota</taxon>
        <taxon>Cytophagia</taxon>
        <taxon>Cytophagales</taxon>
        <taxon>Mangrovivirgaceae</taxon>
        <taxon>Mangrovivirga</taxon>
    </lineage>
</organism>
<name>A0A4D7JRD6_9BACT</name>
<dbReference type="AlphaFoldDB" id="A0A4D7JRD6"/>
<dbReference type="Proteomes" id="UP000298616">
    <property type="component" value="Chromosome"/>
</dbReference>
<dbReference type="EMBL" id="CP028923">
    <property type="protein sequence ID" value="QCK13505.1"/>
    <property type="molecule type" value="Genomic_DNA"/>
</dbReference>